<dbReference type="PANTHER" id="PTHR36486">
    <property type="entry name" value="OS01G0977800 PROTEIN"/>
    <property type="match status" value="1"/>
</dbReference>
<dbReference type="Proteomes" id="UP001180020">
    <property type="component" value="Unassembled WGS sequence"/>
</dbReference>
<dbReference type="PANTHER" id="PTHR36486:SF2">
    <property type="entry name" value="OS01G0977800 PROTEIN"/>
    <property type="match status" value="1"/>
</dbReference>
<feature type="compositionally biased region" description="Low complexity" evidence="1">
    <location>
        <begin position="170"/>
        <end position="186"/>
    </location>
</feature>
<comment type="caution">
    <text evidence="2">The sequence shown here is derived from an EMBL/GenBank/DDBJ whole genome shotgun (WGS) entry which is preliminary data.</text>
</comment>
<reference evidence="2" key="1">
    <citation type="journal article" date="2023" name="Nat. Commun.">
        <title>Diploid and tetraploid genomes of Acorus and the evolution of monocots.</title>
        <authorList>
            <person name="Ma L."/>
            <person name="Liu K.W."/>
            <person name="Li Z."/>
            <person name="Hsiao Y.Y."/>
            <person name="Qi Y."/>
            <person name="Fu T."/>
            <person name="Tang G.D."/>
            <person name="Zhang D."/>
            <person name="Sun W.H."/>
            <person name="Liu D.K."/>
            <person name="Li Y."/>
            <person name="Chen G.Z."/>
            <person name="Liu X.D."/>
            <person name="Liao X.Y."/>
            <person name="Jiang Y.T."/>
            <person name="Yu X."/>
            <person name="Hao Y."/>
            <person name="Huang J."/>
            <person name="Zhao X.W."/>
            <person name="Ke S."/>
            <person name="Chen Y.Y."/>
            <person name="Wu W.L."/>
            <person name="Hsu J.L."/>
            <person name="Lin Y.F."/>
            <person name="Huang M.D."/>
            <person name="Li C.Y."/>
            <person name="Huang L."/>
            <person name="Wang Z.W."/>
            <person name="Zhao X."/>
            <person name="Zhong W.Y."/>
            <person name="Peng D.H."/>
            <person name="Ahmad S."/>
            <person name="Lan S."/>
            <person name="Zhang J.S."/>
            <person name="Tsai W.C."/>
            <person name="Van de Peer Y."/>
            <person name="Liu Z.J."/>
        </authorList>
    </citation>
    <scope>NUCLEOTIDE SEQUENCE</scope>
    <source>
        <tissue evidence="2">Leaves</tissue>
    </source>
</reference>
<dbReference type="AlphaFoldDB" id="A0AAV9CC83"/>
<gene>
    <name evidence="2" type="ORF">QJS10_CPB20g00100</name>
</gene>
<feature type="compositionally biased region" description="Basic and acidic residues" evidence="1">
    <location>
        <begin position="154"/>
        <end position="164"/>
    </location>
</feature>
<proteinExistence type="predicted"/>
<reference evidence="2" key="2">
    <citation type="submission" date="2023-06" db="EMBL/GenBank/DDBJ databases">
        <authorList>
            <person name="Ma L."/>
            <person name="Liu K.-W."/>
            <person name="Li Z."/>
            <person name="Hsiao Y.-Y."/>
            <person name="Qi Y."/>
            <person name="Fu T."/>
            <person name="Tang G."/>
            <person name="Zhang D."/>
            <person name="Sun W.-H."/>
            <person name="Liu D.-K."/>
            <person name="Li Y."/>
            <person name="Chen G.-Z."/>
            <person name="Liu X.-D."/>
            <person name="Liao X.-Y."/>
            <person name="Jiang Y.-T."/>
            <person name="Yu X."/>
            <person name="Hao Y."/>
            <person name="Huang J."/>
            <person name="Zhao X.-W."/>
            <person name="Ke S."/>
            <person name="Chen Y.-Y."/>
            <person name="Wu W.-L."/>
            <person name="Hsu J.-L."/>
            <person name="Lin Y.-F."/>
            <person name="Huang M.-D."/>
            <person name="Li C.-Y."/>
            <person name="Huang L."/>
            <person name="Wang Z.-W."/>
            <person name="Zhao X."/>
            <person name="Zhong W.-Y."/>
            <person name="Peng D.-H."/>
            <person name="Ahmad S."/>
            <person name="Lan S."/>
            <person name="Zhang J.-S."/>
            <person name="Tsai W.-C."/>
            <person name="Van De Peer Y."/>
            <person name="Liu Z.-J."/>
        </authorList>
    </citation>
    <scope>NUCLEOTIDE SEQUENCE</scope>
    <source>
        <strain evidence="2">CP</strain>
        <tissue evidence="2">Leaves</tissue>
    </source>
</reference>
<organism evidence="2 3">
    <name type="scientific">Acorus calamus</name>
    <name type="common">Sweet flag</name>
    <dbReference type="NCBI Taxonomy" id="4465"/>
    <lineage>
        <taxon>Eukaryota</taxon>
        <taxon>Viridiplantae</taxon>
        <taxon>Streptophyta</taxon>
        <taxon>Embryophyta</taxon>
        <taxon>Tracheophyta</taxon>
        <taxon>Spermatophyta</taxon>
        <taxon>Magnoliopsida</taxon>
        <taxon>Liliopsida</taxon>
        <taxon>Acoraceae</taxon>
        <taxon>Acorus</taxon>
    </lineage>
</organism>
<keyword evidence="3" id="KW-1185">Reference proteome</keyword>
<sequence length="215" mass="23769">MGDKSTLAKARQELEDMYLGVPDESVNLTFSDLPSVQQNCVAERKKIETIQENMCIEMKEGLAIRKSPSIDFARGLRATNNEHGENIAQVCGRIYCRKCVSAGMGEMTEGRKCIECLGRRFSQRYIQKAGKVGCYCSRYSSMVKQQELMWAEKGPRRTGERRYGQSEAYGPSGVVSRSRSPVTPVRAHYGGTTSPTSFVASTAMATHFEPGSRGG</sequence>
<evidence type="ECO:0000313" key="3">
    <source>
        <dbReference type="Proteomes" id="UP001180020"/>
    </source>
</evidence>
<name>A0AAV9CC83_ACOCL</name>
<evidence type="ECO:0000313" key="2">
    <source>
        <dbReference type="EMBL" id="KAK1286382.1"/>
    </source>
</evidence>
<protein>
    <submittedName>
        <fullName evidence="2">Uncharacterized protein</fullName>
    </submittedName>
</protein>
<feature type="region of interest" description="Disordered" evidence="1">
    <location>
        <begin position="154"/>
        <end position="189"/>
    </location>
</feature>
<dbReference type="InterPro" id="IPR053057">
    <property type="entry name" value="XLG_GTP-binding"/>
</dbReference>
<accession>A0AAV9CC83</accession>
<dbReference type="EMBL" id="JAUJYO010000020">
    <property type="protein sequence ID" value="KAK1286382.1"/>
    <property type="molecule type" value="Genomic_DNA"/>
</dbReference>
<evidence type="ECO:0000256" key="1">
    <source>
        <dbReference type="SAM" id="MobiDB-lite"/>
    </source>
</evidence>